<sequence>MSKQDETELHFRGAGSKQRRAAPATTPKAESTVNDIDGFGGRLPKAALPGRDPRGGVADEPDTAVLRRGEAVLGADLGVGEHAVAEGEPPGPPPPTIIGPLVEEPGDADVLAIGPRRPTTAPRGIGRQVGGLVTGDAGAIENDAAEGVHRPRRAHCRSQCDPITIPVALDQEIPKPADFCGIRERKGVRLASR</sequence>
<accession>A0A427AX90</accession>
<dbReference type="AlphaFoldDB" id="A0A427AX90"/>
<feature type="region of interest" description="Disordered" evidence="1">
    <location>
        <begin position="1"/>
        <end position="103"/>
    </location>
</feature>
<feature type="compositionally biased region" description="Basic and acidic residues" evidence="1">
    <location>
        <begin position="1"/>
        <end position="11"/>
    </location>
</feature>
<reference evidence="2 3" key="1">
    <citation type="journal article" date="2014" name="Agronomy (Basel)">
        <title>A Draft Genome Sequence for Ensete ventricosum, the Drought-Tolerant Tree Against Hunger.</title>
        <authorList>
            <person name="Harrison J."/>
            <person name="Moore K.A."/>
            <person name="Paszkiewicz K."/>
            <person name="Jones T."/>
            <person name="Grant M."/>
            <person name="Ambacheew D."/>
            <person name="Muzemil S."/>
            <person name="Studholme D.J."/>
        </authorList>
    </citation>
    <scope>NUCLEOTIDE SEQUENCE [LARGE SCALE GENOMIC DNA]</scope>
</reference>
<evidence type="ECO:0000313" key="2">
    <source>
        <dbReference type="EMBL" id="RRT80874.1"/>
    </source>
</evidence>
<dbReference type="Proteomes" id="UP000287651">
    <property type="component" value="Unassembled WGS sequence"/>
</dbReference>
<protein>
    <submittedName>
        <fullName evidence="2">Uncharacterized protein</fullName>
    </submittedName>
</protein>
<evidence type="ECO:0000256" key="1">
    <source>
        <dbReference type="SAM" id="MobiDB-lite"/>
    </source>
</evidence>
<evidence type="ECO:0000313" key="3">
    <source>
        <dbReference type="Proteomes" id="UP000287651"/>
    </source>
</evidence>
<dbReference type="EMBL" id="AMZH03001041">
    <property type="protein sequence ID" value="RRT80874.1"/>
    <property type="molecule type" value="Genomic_DNA"/>
</dbReference>
<name>A0A427AX90_ENSVE</name>
<comment type="caution">
    <text evidence="2">The sequence shown here is derived from an EMBL/GenBank/DDBJ whole genome shotgun (WGS) entry which is preliminary data.</text>
</comment>
<gene>
    <name evidence="2" type="ORF">B296_00013899</name>
</gene>
<organism evidence="2 3">
    <name type="scientific">Ensete ventricosum</name>
    <name type="common">Abyssinian banana</name>
    <name type="synonym">Musa ensete</name>
    <dbReference type="NCBI Taxonomy" id="4639"/>
    <lineage>
        <taxon>Eukaryota</taxon>
        <taxon>Viridiplantae</taxon>
        <taxon>Streptophyta</taxon>
        <taxon>Embryophyta</taxon>
        <taxon>Tracheophyta</taxon>
        <taxon>Spermatophyta</taxon>
        <taxon>Magnoliopsida</taxon>
        <taxon>Liliopsida</taxon>
        <taxon>Zingiberales</taxon>
        <taxon>Musaceae</taxon>
        <taxon>Ensete</taxon>
    </lineage>
</organism>
<proteinExistence type="predicted"/>